<protein>
    <submittedName>
        <fullName evidence="2">Uncharacterized protein</fullName>
    </submittedName>
</protein>
<dbReference type="Proteomes" id="UP000887576">
    <property type="component" value="Unplaced"/>
</dbReference>
<proteinExistence type="predicted"/>
<sequence>MDSVHNVLVYIYLSTVPVLVFCFSTCAKKKPPRNSAPGQSAMSQPPSSGAPLSQPVPNASTDPIQKSKEKDTKTVGAPSAGAQPPSPPPVPTGSDGKQEGTDPNKEAGKETKETDKKPGPEVKVAGSNEKPEQKDAKKDSKEPAKDPSVPQKEAAPSTPAPATPAPASSAPATPAAAPPTPAPTPNPPPNEANQPNQPRGMEIHPNQPRGMEIHKSMKVRNKKKEKSKDQTAPGKSPVPATDVKSKNTKKGELKQTTGEEEDDDDDETLRAASSSSSSVWKVIDEQHHDVCIQMEASISLNLSYVTQSQSIQYGYFTLPSTLTVNSHLSSCNKTVNINGTQLVSQILHLDFDSHKDPGWSIEFSFTQDHRLHASDTEFTLYRVGVVANYSTQPKIFPNPLKDTEEYIQPIDFSASEVSIIADNIYANTHYSYSCSSLAKYPINTDSSFGQIGWISLKNIRVQAFAPDGTTNSLAKYPINTDSSFGQIGWISLKNIRVQAFAPDGTTKFGDREICPQDQTGDDLVPVIVGSVLAGMVIVTLVIYLVYRARQPPEVLYWTNQNSHFDDLAVMRAQKEEEDDDESHHVPHSVARHLETGTPPRNGTLHVRYENSGFEE</sequence>
<accession>A0AC34R4G6</accession>
<name>A0AC34R4G6_9BILA</name>
<reference evidence="2" key="1">
    <citation type="submission" date="2022-11" db="UniProtKB">
        <authorList>
            <consortium name="WormBaseParasite"/>
        </authorList>
    </citation>
    <scope>IDENTIFICATION</scope>
</reference>
<evidence type="ECO:0000313" key="1">
    <source>
        <dbReference type="Proteomes" id="UP000887576"/>
    </source>
</evidence>
<dbReference type="WBParaSite" id="JU765_v2.g3286.t2">
    <property type="protein sequence ID" value="JU765_v2.g3286.t2"/>
    <property type="gene ID" value="JU765_v2.g3286"/>
</dbReference>
<evidence type="ECO:0000313" key="2">
    <source>
        <dbReference type="WBParaSite" id="JU765_v2.g3286.t2"/>
    </source>
</evidence>
<organism evidence="1 2">
    <name type="scientific">Panagrolaimus sp. JU765</name>
    <dbReference type="NCBI Taxonomy" id="591449"/>
    <lineage>
        <taxon>Eukaryota</taxon>
        <taxon>Metazoa</taxon>
        <taxon>Ecdysozoa</taxon>
        <taxon>Nematoda</taxon>
        <taxon>Chromadorea</taxon>
        <taxon>Rhabditida</taxon>
        <taxon>Tylenchina</taxon>
        <taxon>Panagrolaimomorpha</taxon>
        <taxon>Panagrolaimoidea</taxon>
        <taxon>Panagrolaimidae</taxon>
        <taxon>Panagrolaimus</taxon>
    </lineage>
</organism>